<reference evidence="1" key="1">
    <citation type="submission" date="2023-03" db="EMBL/GenBank/DDBJ databases">
        <authorList>
            <person name="Steffen K."/>
            <person name="Cardenas P."/>
        </authorList>
    </citation>
    <scope>NUCLEOTIDE SEQUENCE</scope>
</reference>
<dbReference type="EMBL" id="CASHTH010000109">
    <property type="protein sequence ID" value="CAI7991219.1"/>
    <property type="molecule type" value="Genomic_DNA"/>
</dbReference>
<proteinExistence type="predicted"/>
<gene>
    <name evidence="1" type="ORF">GBAR_LOCUS655</name>
</gene>
<dbReference type="InterPro" id="IPR019151">
    <property type="entry name" value="Proteasome_assmbl_chaperone_2"/>
</dbReference>
<sequence>MPEDLFTFTDKPKVSYLLAGWRRQWSNGGRISSGLPRYLIDTNSGRQFGQFSEYVNRMCYPFQVAGTHDAFRPSAAFNEGLPSVAMSRQNSFYEIGSGLVVFLGEEPWYRLDIYAEAFFSAIKELGIQQTVAVEGVNGPAPPDLERRITCVYSRPEMREQLERHGVQFSSYGSRGRQGPTIGMALVSAAHYQYPDVQMFRMGAMAPMYPFMTSNNNQLGITQDHRAYYDILRRVRSLFKIEMDLSELEQMGNRESQELLDNLERLGRTNSEAKQIIDQVRLDYQYTPYVEPVDLDPALDQALENILRDIGEPGQDT</sequence>
<dbReference type="InterPro" id="IPR038389">
    <property type="entry name" value="PSMG2_sf"/>
</dbReference>
<dbReference type="Gene3D" id="3.40.50.10900">
    <property type="entry name" value="PAC-like subunit"/>
    <property type="match status" value="1"/>
</dbReference>
<dbReference type="Proteomes" id="UP001174909">
    <property type="component" value="Unassembled WGS sequence"/>
</dbReference>
<dbReference type="Pfam" id="PF09754">
    <property type="entry name" value="PAC2"/>
    <property type="match status" value="1"/>
</dbReference>
<evidence type="ECO:0000313" key="2">
    <source>
        <dbReference type="Proteomes" id="UP001174909"/>
    </source>
</evidence>
<dbReference type="SUPFAM" id="SSF159659">
    <property type="entry name" value="Cgl1923-like"/>
    <property type="match status" value="1"/>
</dbReference>
<evidence type="ECO:0000313" key="1">
    <source>
        <dbReference type="EMBL" id="CAI7991219.1"/>
    </source>
</evidence>
<keyword evidence="2" id="KW-1185">Reference proteome</keyword>
<protein>
    <recommendedName>
        <fullName evidence="3">PAC2 family protein</fullName>
    </recommendedName>
</protein>
<evidence type="ECO:0008006" key="3">
    <source>
        <dbReference type="Google" id="ProtNLM"/>
    </source>
</evidence>
<comment type="caution">
    <text evidence="1">The sequence shown here is derived from an EMBL/GenBank/DDBJ whole genome shotgun (WGS) entry which is preliminary data.</text>
</comment>
<accession>A0AA35VT62</accession>
<dbReference type="AlphaFoldDB" id="A0AA35VT62"/>
<name>A0AA35VT62_GEOBA</name>
<organism evidence="1 2">
    <name type="scientific">Geodia barretti</name>
    <name type="common">Barrett's horny sponge</name>
    <dbReference type="NCBI Taxonomy" id="519541"/>
    <lineage>
        <taxon>Eukaryota</taxon>
        <taxon>Metazoa</taxon>
        <taxon>Porifera</taxon>
        <taxon>Demospongiae</taxon>
        <taxon>Heteroscleromorpha</taxon>
        <taxon>Tetractinellida</taxon>
        <taxon>Astrophorina</taxon>
        <taxon>Geodiidae</taxon>
        <taxon>Geodia</taxon>
    </lineage>
</organism>